<evidence type="ECO:0000256" key="6">
    <source>
        <dbReference type="SAM" id="Phobius"/>
    </source>
</evidence>
<dbReference type="eggNOG" id="COG2333">
    <property type="taxonomic scope" value="Bacteria"/>
</dbReference>
<comment type="subcellular location">
    <subcellularLocation>
        <location evidence="1">Cell membrane</location>
        <topology evidence="1">Multi-pass membrane protein</topology>
    </subcellularLocation>
</comment>
<dbReference type="InterPro" id="IPR001279">
    <property type="entry name" value="Metallo-B-lactamas"/>
</dbReference>
<gene>
    <name evidence="8" type="ordered locus">Acid_6424</name>
</gene>
<evidence type="ECO:0000256" key="4">
    <source>
        <dbReference type="ARBA" id="ARBA00022989"/>
    </source>
</evidence>
<feature type="domain" description="Metallo-beta-lactamase" evidence="7">
    <location>
        <begin position="585"/>
        <end position="793"/>
    </location>
</feature>
<sequence>MRYFAALRAAPGRASCSLLQSPFALKNPLLGPLAAIAAGILAFRFVAFGQTEILAGTGAFFLLGVLALWRGARVLGGLCCLLGFFFAGAFDARVHLPGSPPELDATGREVVIVEGCVVEPPAISGERERFLLELDRNARAQVTLYTKPGQTLPPLRYGQKIELDGKVRVPRNFGNPGAFDYRRFLVRQDIYWTVSASAGDVRALPGRCGSWFPKAMMDLRAAALARIEQLYPNDAYRSGMMEAILIGQSFQLQKVWTEQYRSTGTFHALVISGTHVAVLAAFLLFLLRICLVPESLALFITVLAAWLYALVTGWQTPCVRSAAGLTLFMIAGYFYRERRIMNLLAAVALGFLLFDPDQLFDASFQLTFLAVGFLGAFAAPAIAATSGPLGAGLRELSDVGRDPHLEPRSAQFRIELRLLAETLRAPSWVVTAPARAVLFVYEIVLTSAVVQLGLALPMVVYFHRLGFSGLSANAFVVPLMGFVVPVGFVAIFTGWAWVARIAGMLLWASQKVVWYHAGLEPSWRIPTPPVWLGVALAAALIAAAIWRARWAAAPVAGLIALLLWHPFAPDVHRGEMELTAIDVGQGDSLLVVFPDGKRMLVDGGGIPAFGRIARSQLDIGEDVVAPYLWDRGMRSVDIVALSHAHEDHSGGLAALISDFHPRELWTGATPDGPEWEAVRVKAVQVGAKIVPLRAPARFAFGGTTLEVLAPTPDYLPFDTPKNNDSLVLRATFGERSFLLSGDMERGVEQQMLWTDTVRPTDILKVAHHGSRTSSTEEFLSALHPAFAVISAGFENSYGHPHATVVERLRDHHAEILRTDLDGLITIRTNGRRVAVETYNQDRDR</sequence>
<dbReference type="HOGENOM" id="CLU_010363_2_1_0"/>
<evidence type="ECO:0000313" key="8">
    <source>
        <dbReference type="EMBL" id="ABJ87349.1"/>
    </source>
</evidence>
<dbReference type="NCBIfam" id="TIGR00360">
    <property type="entry name" value="ComEC_N-term"/>
    <property type="match status" value="1"/>
</dbReference>
<keyword evidence="5 6" id="KW-0472">Membrane</keyword>
<dbReference type="FunCoup" id="Q01SM1">
    <property type="interactions" value="261"/>
</dbReference>
<dbReference type="InParanoid" id="Q01SM1"/>
<organism evidence="8">
    <name type="scientific">Solibacter usitatus (strain Ellin6076)</name>
    <dbReference type="NCBI Taxonomy" id="234267"/>
    <lineage>
        <taxon>Bacteria</taxon>
        <taxon>Pseudomonadati</taxon>
        <taxon>Acidobacteriota</taxon>
        <taxon>Terriglobia</taxon>
        <taxon>Bryobacterales</taxon>
        <taxon>Solibacteraceae</taxon>
        <taxon>Candidatus Solibacter</taxon>
    </lineage>
</organism>
<keyword evidence="2" id="KW-1003">Cell membrane</keyword>
<dbReference type="SMART" id="SM00849">
    <property type="entry name" value="Lactamase_B"/>
    <property type="match status" value="1"/>
</dbReference>
<accession>Q01SM1</accession>
<dbReference type="KEGG" id="sus:Acid_6424"/>
<dbReference type="InterPro" id="IPR052159">
    <property type="entry name" value="Competence_DNA_uptake"/>
</dbReference>
<protein>
    <submittedName>
        <fullName evidence="8">DNA internalization-related competence protein ComEC/Rec2</fullName>
    </submittedName>
</protein>
<dbReference type="PANTHER" id="PTHR30619">
    <property type="entry name" value="DNA INTERNALIZATION/COMPETENCE PROTEIN COMEC/REC2"/>
    <property type="match status" value="1"/>
</dbReference>
<dbReference type="EMBL" id="CP000473">
    <property type="protein sequence ID" value="ABJ87349.1"/>
    <property type="molecule type" value="Genomic_DNA"/>
</dbReference>
<feature type="transmembrane region" description="Helical" evidence="6">
    <location>
        <begin position="340"/>
        <end position="356"/>
    </location>
</feature>
<evidence type="ECO:0000256" key="5">
    <source>
        <dbReference type="ARBA" id="ARBA00023136"/>
    </source>
</evidence>
<dbReference type="InterPro" id="IPR035681">
    <property type="entry name" value="ComA-like_MBL"/>
</dbReference>
<feature type="transmembrane region" description="Helical" evidence="6">
    <location>
        <begin position="295"/>
        <end position="311"/>
    </location>
</feature>
<dbReference type="eggNOG" id="COG0658">
    <property type="taxonomic scope" value="Bacteria"/>
</dbReference>
<evidence type="ECO:0000256" key="1">
    <source>
        <dbReference type="ARBA" id="ARBA00004651"/>
    </source>
</evidence>
<feature type="transmembrane region" description="Helical" evidence="6">
    <location>
        <begin position="75"/>
        <end position="92"/>
    </location>
</feature>
<dbReference type="InterPro" id="IPR004477">
    <property type="entry name" value="ComEC_N"/>
</dbReference>
<proteinExistence type="predicted"/>
<dbReference type="Pfam" id="PF13567">
    <property type="entry name" value="DUF4131"/>
    <property type="match status" value="1"/>
</dbReference>
<dbReference type="GO" id="GO:0005886">
    <property type="term" value="C:plasma membrane"/>
    <property type="evidence" value="ECO:0007669"/>
    <property type="project" value="UniProtKB-SubCell"/>
</dbReference>
<evidence type="ECO:0000259" key="7">
    <source>
        <dbReference type="SMART" id="SM00849"/>
    </source>
</evidence>
<feature type="transmembrane region" description="Helical" evidence="6">
    <location>
        <begin position="368"/>
        <end position="389"/>
    </location>
</feature>
<dbReference type="InterPro" id="IPR036866">
    <property type="entry name" value="RibonucZ/Hydroxyglut_hydro"/>
</dbReference>
<dbReference type="PANTHER" id="PTHR30619:SF7">
    <property type="entry name" value="BETA-LACTAMASE DOMAIN PROTEIN"/>
    <property type="match status" value="1"/>
</dbReference>
<feature type="transmembrane region" description="Helical" evidence="6">
    <location>
        <begin position="551"/>
        <end position="568"/>
    </location>
</feature>
<name>Q01SM1_SOLUE</name>
<dbReference type="CDD" id="cd07731">
    <property type="entry name" value="ComA-like_MBL-fold"/>
    <property type="match status" value="1"/>
</dbReference>
<keyword evidence="4 6" id="KW-1133">Transmembrane helix</keyword>
<dbReference type="AlphaFoldDB" id="Q01SM1"/>
<evidence type="ECO:0000256" key="3">
    <source>
        <dbReference type="ARBA" id="ARBA00022692"/>
    </source>
</evidence>
<reference evidence="8" key="1">
    <citation type="submission" date="2006-10" db="EMBL/GenBank/DDBJ databases">
        <title>Complete sequence of Solibacter usitatus Ellin6076.</title>
        <authorList>
            <consortium name="US DOE Joint Genome Institute"/>
            <person name="Copeland A."/>
            <person name="Lucas S."/>
            <person name="Lapidus A."/>
            <person name="Barry K."/>
            <person name="Detter J.C."/>
            <person name="Glavina del Rio T."/>
            <person name="Hammon N."/>
            <person name="Israni S."/>
            <person name="Dalin E."/>
            <person name="Tice H."/>
            <person name="Pitluck S."/>
            <person name="Thompson L.S."/>
            <person name="Brettin T."/>
            <person name="Bruce D."/>
            <person name="Han C."/>
            <person name="Tapia R."/>
            <person name="Gilna P."/>
            <person name="Schmutz J."/>
            <person name="Larimer F."/>
            <person name="Land M."/>
            <person name="Hauser L."/>
            <person name="Kyrpides N."/>
            <person name="Mikhailova N."/>
            <person name="Janssen P.H."/>
            <person name="Kuske C.R."/>
            <person name="Richardson P."/>
        </authorList>
    </citation>
    <scope>NUCLEOTIDE SEQUENCE</scope>
    <source>
        <strain evidence="8">Ellin6076</strain>
    </source>
</reference>
<feature type="transmembrane region" description="Helical" evidence="6">
    <location>
        <begin position="266"/>
        <end position="289"/>
    </location>
</feature>
<dbReference type="STRING" id="234267.Acid_6424"/>
<evidence type="ECO:0000256" key="2">
    <source>
        <dbReference type="ARBA" id="ARBA00022475"/>
    </source>
</evidence>
<dbReference type="Pfam" id="PF03772">
    <property type="entry name" value="Competence"/>
    <property type="match status" value="1"/>
</dbReference>
<feature type="transmembrane region" description="Helical" evidence="6">
    <location>
        <begin position="474"/>
        <end position="498"/>
    </location>
</feature>
<dbReference type="Gene3D" id="3.60.15.10">
    <property type="entry name" value="Ribonuclease Z/Hydroxyacylglutathione hydrolase-like"/>
    <property type="match status" value="1"/>
</dbReference>
<dbReference type="Pfam" id="PF00753">
    <property type="entry name" value="Lactamase_B"/>
    <property type="match status" value="1"/>
</dbReference>
<keyword evidence="3 6" id="KW-0812">Transmembrane</keyword>
<feature type="transmembrane region" description="Helical" evidence="6">
    <location>
        <begin position="438"/>
        <end position="462"/>
    </location>
</feature>
<dbReference type="SUPFAM" id="SSF56281">
    <property type="entry name" value="Metallo-hydrolase/oxidoreductase"/>
    <property type="match status" value="1"/>
</dbReference>
<dbReference type="InterPro" id="IPR025405">
    <property type="entry name" value="DUF4131"/>
</dbReference>
<feature type="transmembrane region" description="Helical" evidence="6">
    <location>
        <begin position="29"/>
        <end position="46"/>
    </location>
</feature>